<dbReference type="EMBL" id="KV722376">
    <property type="protein sequence ID" value="OCH91975.1"/>
    <property type="molecule type" value="Genomic_DNA"/>
</dbReference>
<name>A0A8E2DKX9_9APHY</name>
<dbReference type="SUPFAM" id="SSF51735">
    <property type="entry name" value="NAD(P)-binding Rossmann-fold domains"/>
    <property type="match status" value="1"/>
</dbReference>
<keyword evidence="1" id="KW-0560">Oxidoreductase</keyword>
<dbReference type="InterPro" id="IPR000683">
    <property type="entry name" value="Gfo/Idh/MocA-like_OxRdtase_N"/>
</dbReference>
<dbReference type="SUPFAM" id="SSF55347">
    <property type="entry name" value="Glyceraldehyde-3-phosphate dehydrogenase-like, C-terminal domain"/>
    <property type="match status" value="1"/>
</dbReference>
<organism evidence="4 5">
    <name type="scientific">Obba rivulosa</name>
    <dbReference type="NCBI Taxonomy" id="1052685"/>
    <lineage>
        <taxon>Eukaryota</taxon>
        <taxon>Fungi</taxon>
        <taxon>Dikarya</taxon>
        <taxon>Basidiomycota</taxon>
        <taxon>Agaricomycotina</taxon>
        <taxon>Agaricomycetes</taxon>
        <taxon>Polyporales</taxon>
        <taxon>Gelatoporiaceae</taxon>
        <taxon>Obba</taxon>
    </lineage>
</organism>
<proteinExistence type="predicted"/>
<dbReference type="AlphaFoldDB" id="A0A8E2DKX9"/>
<dbReference type="OrthoDB" id="64915at2759"/>
<dbReference type="InterPro" id="IPR036291">
    <property type="entry name" value="NAD(P)-bd_dom_sf"/>
</dbReference>
<feature type="domain" description="Gfo/Idh/MocA-like oxidoreductase N-terminal" evidence="2">
    <location>
        <begin position="4"/>
        <end position="136"/>
    </location>
</feature>
<accession>A0A8E2DKX9</accession>
<dbReference type="GO" id="GO:0016491">
    <property type="term" value="F:oxidoreductase activity"/>
    <property type="evidence" value="ECO:0007669"/>
    <property type="project" value="UniProtKB-KW"/>
</dbReference>
<dbReference type="PANTHER" id="PTHR43818:SF11">
    <property type="entry name" value="BCDNA.GH03377"/>
    <property type="match status" value="1"/>
</dbReference>
<evidence type="ECO:0000313" key="4">
    <source>
        <dbReference type="EMBL" id="OCH91975.1"/>
    </source>
</evidence>
<dbReference type="Gene3D" id="3.30.360.10">
    <property type="entry name" value="Dihydrodipicolinate Reductase, domain 2"/>
    <property type="match status" value="1"/>
</dbReference>
<dbReference type="Proteomes" id="UP000250043">
    <property type="component" value="Unassembled WGS sequence"/>
</dbReference>
<gene>
    <name evidence="4" type="ORF">OBBRIDRAFT_752225</name>
</gene>
<dbReference type="PANTHER" id="PTHR43818">
    <property type="entry name" value="BCDNA.GH03377"/>
    <property type="match status" value="1"/>
</dbReference>
<feature type="domain" description="Gal80p-like C-terminal" evidence="3">
    <location>
        <begin position="143"/>
        <end position="297"/>
    </location>
</feature>
<reference evidence="4 5" key="1">
    <citation type="submission" date="2016-07" db="EMBL/GenBank/DDBJ databases">
        <title>Draft genome of the white-rot fungus Obba rivulosa 3A-2.</title>
        <authorList>
            <consortium name="DOE Joint Genome Institute"/>
            <person name="Miettinen O."/>
            <person name="Riley R."/>
            <person name="Acob R."/>
            <person name="Barry K."/>
            <person name="Cullen D."/>
            <person name="De Vries R."/>
            <person name="Hainaut M."/>
            <person name="Hatakka A."/>
            <person name="Henrissat B."/>
            <person name="Hilden K."/>
            <person name="Kuo R."/>
            <person name="Labutti K."/>
            <person name="Lipzen A."/>
            <person name="Makela M.R."/>
            <person name="Sandor L."/>
            <person name="Spatafora J.W."/>
            <person name="Grigoriev I.V."/>
            <person name="Hibbett D.S."/>
        </authorList>
    </citation>
    <scope>NUCLEOTIDE SEQUENCE [LARGE SCALE GENOMIC DNA]</scope>
    <source>
        <strain evidence="4 5">3A-2</strain>
    </source>
</reference>
<evidence type="ECO:0000313" key="5">
    <source>
        <dbReference type="Proteomes" id="UP000250043"/>
    </source>
</evidence>
<dbReference type="GO" id="GO:0000166">
    <property type="term" value="F:nucleotide binding"/>
    <property type="evidence" value="ECO:0007669"/>
    <property type="project" value="InterPro"/>
</dbReference>
<keyword evidence="5" id="KW-1185">Reference proteome</keyword>
<dbReference type="InterPro" id="IPR050463">
    <property type="entry name" value="Gfo/Idh/MocA_oxidrdct_glycsds"/>
</dbReference>
<sequence>MSQIRVGVIGLSSQGWASTVLAPPLTMPPLSSSYRITAVCTRSEDSAALSATEYAKRTDSTVKGYSGPDGARAVAADEDVDMLAVAVKPPDHFAAAMPALEAGKHLFVEWPAGKSLAETEALAEAARKSGVRTIVGCQGRQSPTLKMLKGMIESGKLGRIMSTTVTGRPYRELFAWAPYVREGVTYATDASNGATFLDIAVGHFLDSFTFVLGPFASLSAVCENQYPAAELVDGVGQPTGRTIGSTSPSQVAVVGELASGAVASLHWRGGLESREGKAGTPFLWQIDGAKGSVRLESDSAGGSFIQVKEPSMYVDGVEVKVESDDGLTNIGRAWAEFANGQQGEYATLEDAVRTRRMLDAISRSAREGRRIDLSVT</sequence>
<dbReference type="InterPro" id="IPR055080">
    <property type="entry name" value="Gal80p-like_C"/>
</dbReference>
<dbReference type="Gene3D" id="3.40.50.720">
    <property type="entry name" value="NAD(P)-binding Rossmann-like Domain"/>
    <property type="match status" value="1"/>
</dbReference>
<protein>
    <submittedName>
        <fullName evidence="4">NAD-binding Rossmann fold oxidoreductase</fullName>
    </submittedName>
</protein>
<evidence type="ECO:0000256" key="1">
    <source>
        <dbReference type="ARBA" id="ARBA00023002"/>
    </source>
</evidence>
<evidence type="ECO:0000259" key="2">
    <source>
        <dbReference type="Pfam" id="PF01408"/>
    </source>
</evidence>
<dbReference type="Pfam" id="PF01408">
    <property type="entry name" value="GFO_IDH_MocA"/>
    <property type="match status" value="1"/>
</dbReference>
<evidence type="ECO:0000259" key="3">
    <source>
        <dbReference type="Pfam" id="PF22685"/>
    </source>
</evidence>
<dbReference type="Pfam" id="PF22685">
    <property type="entry name" value="Gal80p_C-like"/>
    <property type="match status" value="1"/>
</dbReference>